<evidence type="ECO:0000313" key="2">
    <source>
        <dbReference type="Proteomes" id="UP000299102"/>
    </source>
</evidence>
<accession>A0A4C1SGR0</accession>
<reference evidence="1 2" key="1">
    <citation type="journal article" date="2019" name="Commun. Biol.">
        <title>The bagworm genome reveals a unique fibroin gene that provides high tensile strength.</title>
        <authorList>
            <person name="Kono N."/>
            <person name="Nakamura H."/>
            <person name="Ohtoshi R."/>
            <person name="Tomita M."/>
            <person name="Numata K."/>
            <person name="Arakawa K."/>
        </authorList>
    </citation>
    <scope>NUCLEOTIDE SEQUENCE [LARGE SCALE GENOMIC DNA]</scope>
</reference>
<organism evidence="1 2">
    <name type="scientific">Eumeta variegata</name>
    <name type="common">Bagworm moth</name>
    <name type="synonym">Eumeta japonica</name>
    <dbReference type="NCBI Taxonomy" id="151549"/>
    <lineage>
        <taxon>Eukaryota</taxon>
        <taxon>Metazoa</taxon>
        <taxon>Ecdysozoa</taxon>
        <taxon>Arthropoda</taxon>
        <taxon>Hexapoda</taxon>
        <taxon>Insecta</taxon>
        <taxon>Pterygota</taxon>
        <taxon>Neoptera</taxon>
        <taxon>Endopterygota</taxon>
        <taxon>Lepidoptera</taxon>
        <taxon>Glossata</taxon>
        <taxon>Ditrysia</taxon>
        <taxon>Tineoidea</taxon>
        <taxon>Psychidae</taxon>
        <taxon>Oiketicinae</taxon>
        <taxon>Eumeta</taxon>
    </lineage>
</organism>
<gene>
    <name evidence="1" type="ORF">EVAR_61607_1</name>
</gene>
<name>A0A4C1SGR0_EUMVA</name>
<sequence>MLLTFTLADRDIDNHPDTGRAFNSDRALDSDSNHFLSPSQTAGTKLTGRLVANAEYHLYMRSTVEERACNLEIPPL</sequence>
<comment type="caution">
    <text evidence="1">The sequence shown here is derived from an EMBL/GenBank/DDBJ whole genome shotgun (WGS) entry which is preliminary data.</text>
</comment>
<dbReference type="Proteomes" id="UP000299102">
    <property type="component" value="Unassembled WGS sequence"/>
</dbReference>
<dbReference type="EMBL" id="BGZK01003352">
    <property type="protein sequence ID" value="GBP00358.1"/>
    <property type="molecule type" value="Genomic_DNA"/>
</dbReference>
<keyword evidence="2" id="KW-1185">Reference proteome</keyword>
<dbReference type="AlphaFoldDB" id="A0A4C1SGR0"/>
<proteinExistence type="predicted"/>
<evidence type="ECO:0000313" key="1">
    <source>
        <dbReference type="EMBL" id="GBP00358.1"/>
    </source>
</evidence>
<protein>
    <submittedName>
        <fullName evidence="1">Uncharacterized protein</fullName>
    </submittedName>
</protein>